<dbReference type="AlphaFoldDB" id="A0A127Q3Y0"/>
<reference evidence="3 4" key="1">
    <citation type="submission" date="2015-11" db="EMBL/GenBank/DDBJ databases">
        <title>Exploring the genomic traits of fungus-feeding bacterial genus Collimonas.</title>
        <authorList>
            <person name="Song C."/>
            <person name="Schmidt R."/>
            <person name="de Jager V."/>
            <person name="Krzyzanowska D."/>
            <person name="Jongedijk E."/>
            <person name="Cankar K."/>
            <person name="Beekwilder J."/>
            <person name="van Veen A."/>
            <person name="de Boer W."/>
            <person name="van Veen J.A."/>
            <person name="Garbeva P."/>
        </authorList>
    </citation>
    <scope>NUCLEOTIDE SEQUENCE [LARGE SCALE GENOMIC DNA]</scope>
    <source>
        <strain evidence="2 4">Ter291</strain>
        <strain evidence="1 3">Ter91</strain>
    </source>
</reference>
<organism evidence="1 3">
    <name type="scientific">Collimonas pratensis</name>
    <dbReference type="NCBI Taxonomy" id="279113"/>
    <lineage>
        <taxon>Bacteria</taxon>
        <taxon>Pseudomonadati</taxon>
        <taxon>Pseudomonadota</taxon>
        <taxon>Betaproteobacteria</taxon>
        <taxon>Burkholderiales</taxon>
        <taxon>Oxalobacteraceae</taxon>
        <taxon>Collimonas</taxon>
    </lineage>
</organism>
<evidence type="ECO:0000313" key="3">
    <source>
        <dbReference type="Proteomes" id="UP000074561"/>
    </source>
</evidence>
<evidence type="ECO:0000313" key="2">
    <source>
        <dbReference type="EMBL" id="AMP15194.1"/>
    </source>
</evidence>
<dbReference type="EMBL" id="CP013236">
    <property type="protein sequence ID" value="AMP15194.1"/>
    <property type="molecule type" value="Genomic_DNA"/>
</dbReference>
<dbReference type="Proteomes" id="UP000074561">
    <property type="component" value="Chromosome"/>
</dbReference>
<dbReference type="PATRIC" id="fig|279113.10.peg.2940"/>
<sequence length="45" mass="4714">MAVIYIGAAMSCGQADKVPRATAAPDSFTFVDETASVKQPNVIEL</sequence>
<evidence type="ECO:0008006" key="5">
    <source>
        <dbReference type="Google" id="ProtNLM"/>
    </source>
</evidence>
<dbReference type="Proteomes" id="UP000074914">
    <property type="component" value="Chromosome"/>
</dbReference>
<accession>A0A127Q3Y0</accession>
<name>A0A127Q3Y0_9BURK</name>
<keyword evidence="4" id="KW-1185">Reference proteome</keyword>
<dbReference type="KEGG" id="cpra:CPter91_2400"/>
<dbReference type="EMBL" id="CP013234">
    <property type="protein sequence ID" value="AMP04759.1"/>
    <property type="molecule type" value="Genomic_DNA"/>
</dbReference>
<proteinExistence type="predicted"/>
<evidence type="ECO:0000313" key="4">
    <source>
        <dbReference type="Proteomes" id="UP000074914"/>
    </source>
</evidence>
<gene>
    <name evidence="2" type="ORF">CPter291_2946</name>
    <name evidence="1" type="ORF">CPter91_2400</name>
</gene>
<protein>
    <recommendedName>
        <fullName evidence="5">Lipoprotein</fullName>
    </recommendedName>
</protein>
<evidence type="ECO:0000313" key="1">
    <source>
        <dbReference type="EMBL" id="AMP04759.1"/>
    </source>
</evidence>